<keyword evidence="4 12" id="KW-0813">Transport</keyword>
<evidence type="ECO:0000313" key="13">
    <source>
        <dbReference type="EMBL" id="SEJ62930.1"/>
    </source>
</evidence>
<dbReference type="InterPro" id="IPR006135">
    <property type="entry name" value="T3SS_substrate_exporter"/>
</dbReference>
<evidence type="ECO:0000256" key="7">
    <source>
        <dbReference type="ARBA" id="ARBA00022795"/>
    </source>
</evidence>
<evidence type="ECO:0000256" key="11">
    <source>
        <dbReference type="ARBA" id="ARBA00023225"/>
    </source>
</evidence>
<dbReference type="EMBL" id="FNZK01000012">
    <property type="protein sequence ID" value="SEJ62930.1"/>
    <property type="molecule type" value="Genomic_DNA"/>
</dbReference>
<protein>
    <recommendedName>
        <fullName evidence="3 12">Flagellar biosynthetic protein FlhB</fullName>
    </recommendedName>
</protein>
<dbReference type="GO" id="GO:0005886">
    <property type="term" value="C:plasma membrane"/>
    <property type="evidence" value="ECO:0007669"/>
    <property type="project" value="UniProtKB-SubCell"/>
</dbReference>
<comment type="function">
    <text evidence="12">Required for formation of the rod structure in the basal body of the flagellar apparatus. Together with FliI and FliH, may constitute the export apparatus of flagellin.</text>
</comment>
<evidence type="ECO:0000256" key="12">
    <source>
        <dbReference type="RuleBase" id="RU364091"/>
    </source>
</evidence>
<feature type="transmembrane region" description="Helical" evidence="12">
    <location>
        <begin position="174"/>
        <end position="192"/>
    </location>
</feature>
<evidence type="ECO:0000256" key="9">
    <source>
        <dbReference type="ARBA" id="ARBA00022989"/>
    </source>
</evidence>
<gene>
    <name evidence="12" type="primary">flhB</name>
    <name evidence="13" type="ORF">SAMN05660742_11252</name>
</gene>
<accession>A0A1H7AM32</accession>
<dbReference type="InterPro" id="IPR029025">
    <property type="entry name" value="T3SS_substrate_exporter_C"/>
</dbReference>
<comment type="similarity">
    <text evidence="2 12">Belongs to the type III secretion exporter family.</text>
</comment>
<keyword evidence="11 12" id="KW-1006">Bacterial flagellum protein export</keyword>
<keyword evidence="5 12" id="KW-1003">Cell membrane</keyword>
<organism evidence="13 14">
    <name type="scientific">Propionispira arboris</name>
    <dbReference type="NCBI Taxonomy" id="84035"/>
    <lineage>
        <taxon>Bacteria</taxon>
        <taxon>Bacillati</taxon>
        <taxon>Bacillota</taxon>
        <taxon>Negativicutes</taxon>
        <taxon>Selenomonadales</taxon>
        <taxon>Selenomonadaceae</taxon>
        <taxon>Propionispira</taxon>
    </lineage>
</organism>
<evidence type="ECO:0000256" key="8">
    <source>
        <dbReference type="ARBA" id="ARBA00022927"/>
    </source>
</evidence>
<dbReference type="Gene3D" id="3.40.1690.10">
    <property type="entry name" value="secretion proteins EscU"/>
    <property type="match status" value="1"/>
</dbReference>
<dbReference type="PRINTS" id="PR00950">
    <property type="entry name" value="TYPE3IMSPROT"/>
</dbReference>
<feature type="transmembrane region" description="Helical" evidence="12">
    <location>
        <begin position="217"/>
        <end position="239"/>
    </location>
</feature>
<keyword evidence="7 12" id="KW-1005">Bacterial flagellum biogenesis</keyword>
<keyword evidence="10 12" id="KW-0472">Membrane</keyword>
<evidence type="ECO:0000256" key="6">
    <source>
        <dbReference type="ARBA" id="ARBA00022692"/>
    </source>
</evidence>
<reference evidence="13 14" key="1">
    <citation type="submission" date="2016-10" db="EMBL/GenBank/DDBJ databases">
        <authorList>
            <person name="de Groot N.N."/>
        </authorList>
    </citation>
    <scope>NUCLEOTIDE SEQUENCE [LARGE SCALE GENOMIC DNA]</scope>
    <source>
        <strain evidence="13 14">DSM 2179</strain>
    </source>
</reference>
<evidence type="ECO:0000256" key="5">
    <source>
        <dbReference type="ARBA" id="ARBA00022475"/>
    </source>
</evidence>
<keyword evidence="6 12" id="KW-0812">Transmembrane</keyword>
<evidence type="ECO:0000256" key="3">
    <source>
        <dbReference type="ARBA" id="ARBA00021622"/>
    </source>
</evidence>
<proteinExistence type="inferred from homology"/>
<keyword evidence="14" id="KW-1185">Reference proteome</keyword>
<dbReference type="PANTHER" id="PTHR30531:SF12">
    <property type="entry name" value="FLAGELLAR BIOSYNTHETIC PROTEIN FLHB"/>
    <property type="match status" value="1"/>
</dbReference>
<dbReference type="AlphaFoldDB" id="A0A1H7AM32"/>
<evidence type="ECO:0000256" key="4">
    <source>
        <dbReference type="ARBA" id="ARBA00022448"/>
    </source>
</evidence>
<dbReference type="InterPro" id="IPR006136">
    <property type="entry name" value="FlhB"/>
</dbReference>
<dbReference type="PANTHER" id="PTHR30531">
    <property type="entry name" value="FLAGELLAR BIOSYNTHETIC PROTEIN FLHB"/>
    <property type="match status" value="1"/>
</dbReference>
<keyword evidence="8 12" id="KW-0653">Protein transport</keyword>
<feature type="transmembrane region" description="Helical" evidence="12">
    <location>
        <begin position="106"/>
        <end position="135"/>
    </location>
</feature>
<dbReference type="RefSeq" id="WP_177177582.1">
    <property type="nucleotide sequence ID" value="NZ_FNZK01000012.1"/>
</dbReference>
<sequence length="383" mass="43156">MKCMRISSLFYELCNKHFPVANKSIDKKFDLQLFAGEKTEDPTAKKQSDAKSKGQVGKSQEINSTFVILSGFLALKVFGGSIYNEIVGYMIYIFSHLDQPVDVESVMHLFLGMLLVLAKTALPIMAVITITGLTINYFQVGIIFSTEAIGFKLEKLNPITGFGRMFSKRSLVELAKSILKILVVGFFIYRYLAKEITQLPKLIYADLNSVLHLTSDLVFTLAFQICGVMFVLAVIDYMYQKWEHLQGLKMSKQDVKDENKQSEGDPQIKGKIKQKQREMAMQRMMQEVPKADVIITNPTHFAVALKYEQGMTAPVIVAKGKDLIAQRIKEIAKEARVVIVENRPLARALYATADIGDVVPQDLYKSVAEVLAYVYRLKNKKLA</sequence>
<name>A0A1H7AM32_9FIRM</name>
<dbReference type="NCBIfam" id="TIGR00328">
    <property type="entry name" value="flhB"/>
    <property type="match status" value="1"/>
</dbReference>
<dbReference type="SUPFAM" id="SSF160544">
    <property type="entry name" value="EscU C-terminal domain-like"/>
    <property type="match status" value="1"/>
</dbReference>
<dbReference type="Gene3D" id="6.10.250.2080">
    <property type="match status" value="1"/>
</dbReference>
<dbReference type="GO" id="GO:0009306">
    <property type="term" value="P:protein secretion"/>
    <property type="evidence" value="ECO:0007669"/>
    <property type="project" value="InterPro"/>
</dbReference>
<keyword evidence="9 12" id="KW-1133">Transmembrane helix</keyword>
<evidence type="ECO:0000256" key="1">
    <source>
        <dbReference type="ARBA" id="ARBA00004651"/>
    </source>
</evidence>
<keyword evidence="13" id="KW-0966">Cell projection</keyword>
<dbReference type="GO" id="GO:0044780">
    <property type="term" value="P:bacterial-type flagellum assembly"/>
    <property type="evidence" value="ECO:0007669"/>
    <property type="project" value="InterPro"/>
</dbReference>
<dbReference type="FunFam" id="3.40.1690.10:FF:000001">
    <property type="entry name" value="Flagellar biosynthetic protein FlhB"/>
    <property type="match status" value="1"/>
</dbReference>
<keyword evidence="13" id="KW-0282">Flagellum</keyword>
<keyword evidence="13" id="KW-0969">Cilium</keyword>
<dbReference type="Pfam" id="PF01312">
    <property type="entry name" value="Bac_export_2"/>
    <property type="match status" value="1"/>
</dbReference>
<dbReference type="STRING" id="84035.SAMN05660742_11252"/>
<comment type="subcellular location">
    <subcellularLocation>
        <location evidence="1">Cell membrane</location>
        <topology evidence="1">Multi-pass membrane protein</topology>
    </subcellularLocation>
</comment>
<evidence type="ECO:0000256" key="10">
    <source>
        <dbReference type="ARBA" id="ARBA00023136"/>
    </source>
</evidence>
<feature type="transmembrane region" description="Helical" evidence="12">
    <location>
        <begin position="66"/>
        <end position="94"/>
    </location>
</feature>
<evidence type="ECO:0000256" key="2">
    <source>
        <dbReference type="ARBA" id="ARBA00010690"/>
    </source>
</evidence>
<evidence type="ECO:0000313" key="14">
    <source>
        <dbReference type="Proteomes" id="UP000199662"/>
    </source>
</evidence>
<dbReference type="Proteomes" id="UP000199662">
    <property type="component" value="Unassembled WGS sequence"/>
</dbReference>